<accession>A0A395GKI4</accession>
<feature type="transmembrane region" description="Helical" evidence="5">
    <location>
        <begin position="66"/>
        <end position="91"/>
    </location>
</feature>
<feature type="transmembrane region" description="Helical" evidence="5">
    <location>
        <begin position="171"/>
        <end position="196"/>
    </location>
</feature>
<dbReference type="GO" id="GO:0016020">
    <property type="term" value="C:membrane"/>
    <property type="evidence" value="ECO:0007669"/>
    <property type="project" value="UniProtKB-SubCell"/>
</dbReference>
<evidence type="ECO:0000256" key="4">
    <source>
        <dbReference type="ARBA" id="ARBA00023136"/>
    </source>
</evidence>
<evidence type="ECO:0000313" key="8">
    <source>
        <dbReference type="Proteomes" id="UP000249402"/>
    </source>
</evidence>
<evidence type="ECO:0000313" key="7">
    <source>
        <dbReference type="EMBL" id="RAK96005.1"/>
    </source>
</evidence>
<evidence type="ECO:0000256" key="2">
    <source>
        <dbReference type="ARBA" id="ARBA00022692"/>
    </source>
</evidence>
<gene>
    <name evidence="7" type="ORF">BO80DRAFT_485551</name>
</gene>
<evidence type="ECO:0000259" key="6">
    <source>
        <dbReference type="Pfam" id="PF00324"/>
    </source>
</evidence>
<dbReference type="AlphaFoldDB" id="A0A395GKI4"/>
<organism evidence="7 8">
    <name type="scientific">Aspergillus ibericus CBS 121593</name>
    <dbReference type="NCBI Taxonomy" id="1448316"/>
    <lineage>
        <taxon>Eukaryota</taxon>
        <taxon>Fungi</taxon>
        <taxon>Dikarya</taxon>
        <taxon>Ascomycota</taxon>
        <taxon>Pezizomycotina</taxon>
        <taxon>Eurotiomycetes</taxon>
        <taxon>Eurotiomycetidae</taxon>
        <taxon>Eurotiales</taxon>
        <taxon>Aspergillaceae</taxon>
        <taxon>Aspergillus</taxon>
        <taxon>Aspergillus subgen. Circumdati</taxon>
    </lineage>
</organism>
<comment type="subcellular location">
    <subcellularLocation>
        <location evidence="1">Membrane</location>
        <topology evidence="1">Multi-pass membrane protein</topology>
    </subcellularLocation>
</comment>
<reference evidence="7 8" key="1">
    <citation type="submission" date="2018-02" db="EMBL/GenBank/DDBJ databases">
        <title>The genomes of Aspergillus section Nigri reveals drivers in fungal speciation.</title>
        <authorList>
            <consortium name="DOE Joint Genome Institute"/>
            <person name="Vesth T.C."/>
            <person name="Nybo J."/>
            <person name="Theobald S."/>
            <person name="Brandl J."/>
            <person name="Frisvad J.C."/>
            <person name="Nielsen K.F."/>
            <person name="Lyhne E.K."/>
            <person name="Kogle M.E."/>
            <person name="Kuo A."/>
            <person name="Riley R."/>
            <person name="Clum A."/>
            <person name="Nolan M."/>
            <person name="Lipzen A."/>
            <person name="Salamov A."/>
            <person name="Henrissat B."/>
            <person name="Wiebenga A."/>
            <person name="De vries R.P."/>
            <person name="Grigoriev I.V."/>
            <person name="Mortensen U.H."/>
            <person name="Andersen M.R."/>
            <person name="Baker S.E."/>
        </authorList>
    </citation>
    <scope>NUCLEOTIDE SEQUENCE [LARGE SCALE GENOMIC DNA]</scope>
    <source>
        <strain evidence="7 8">CBS 121593</strain>
    </source>
</reference>
<dbReference type="EMBL" id="KZ824482">
    <property type="protein sequence ID" value="RAK96005.1"/>
    <property type="molecule type" value="Genomic_DNA"/>
</dbReference>
<dbReference type="Proteomes" id="UP000249402">
    <property type="component" value="Unassembled WGS sequence"/>
</dbReference>
<dbReference type="InterPro" id="IPR004841">
    <property type="entry name" value="AA-permease/SLC12A_dom"/>
</dbReference>
<dbReference type="RefSeq" id="XP_025570333.1">
    <property type="nucleotide sequence ID" value="XM_025723498.1"/>
</dbReference>
<dbReference type="PANTHER" id="PTHR43341:SF37">
    <property type="entry name" value="AMINO ACID TRANSPORTER (EUROFUNG)"/>
    <property type="match status" value="1"/>
</dbReference>
<dbReference type="VEuPathDB" id="FungiDB:BO80DRAFT_485551"/>
<dbReference type="PANTHER" id="PTHR43341">
    <property type="entry name" value="AMINO ACID PERMEASE"/>
    <property type="match status" value="1"/>
</dbReference>
<protein>
    <submittedName>
        <fullName evidence="7">AAT family amino acid transporter</fullName>
    </submittedName>
</protein>
<proteinExistence type="predicted"/>
<feature type="transmembrane region" description="Helical" evidence="5">
    <location>
        <begin position="382"/>
        <end position="405"/>
    </location>
</feature>
<feature type="transmembrane region" description="Helical" evidence="5">
    <location>
        <begin position="437"/>
        <end position="456"/>
    </location>
</feature>
<evidence type="ECO:0000256" key="1">
    <source>
        <dbReference type="ARBA" id="ARBA00004141"/>
    </source>
</evidence>
<feature type="transmembrane region" description="Helical" evidence="5">
    <location>
        <begin position="468"/>
        <end position="488"/>
    </location>
</feature>
<sequence>MTDTEKATQDVPDKAEGEILPVEGNELHRTFKARHIQMICLGANLSSGLFVSTGKALKYGSASGMLIGYSVVSIAVYLLMSLLTEITCIWPTSGSFIDHAARFVDPALGFAIGICEWFAYMTIVASEAAIVRVLLTWWTTAIPTAACMTVFLAIIFTIHALPNRVFAEFEFLTACAKVTMMLILIFTCIAMLAGAGSPPTTPHAWNYTSAPAFPNGFRGVCQSIPLAVWAMGVQEIMGISAGEARFPRWDMPRACRNLFVRLILFYELSIVFITLLVPYTSSALLSSEGTTVAASPFVIALQSAHIPFLPSLLNAIILLGVCSNATEAMYVASRILTAMSKMNMLPPAFCKIDTRGRPYLSLLFTAICSTICTYINCTGPGAQIFTWFSSISSTVFFLAWLTVAVTNIMMRRAVKAQGDMVFEEPFAVRVRGSPLPAMMLLVLCLGCLGMMAYVSIRPIGEEASAESFFEVFLGVPVFMAVFVGYKVWFGTRVVDPRTADLGTGRRRLTPEEMRVLEEYKAMPTWRRAGSYVRF</sequence>
<feature type="domain" description="Amino acid permease/ SLC12A" evidence="6">
    <location>
        <begin position="35"/>
        <end position="492"/>
    </location>
</feature>
<evidence type="ECO:0000256" key="3">
    <source>
        <dbReference type="ARBA" id="ARBA00022989"/>
    </source>
</evidence>
<feature type="transmembrane region" description="Helical" evidence="5">
    <location>
        <begin position="258"/>
        <end position="279"/>
    </location>
</feature>
<evidence type="ECO:0000256" key="5">
    <source>
        <dbReference type="SAM" id="Phobius"/>
    </source>
</evidence>
<name>A0A395GKI4_9EURO</name>
<dbReference type="Pfam" id="PF00324">
    <property type="entry name" value="AA_permease"/>
    <property type="match status" value="1"/>
</dbReference>
<dbReference type="OrthoDB" id="3900342at2759"/>
<keyword evidence="3 5" id="KW-1133">Transmembrane helix</keyword>
<dbReference type="GeneID" id="37228363"/>
<dbReference type="GO" id="GO:0015171">
    <property type="term" value="F:amino acid transmembrane transporter activity"/>
    <property type="evidence" value="ECO:0007669"/>
    <property type="project" value="TreeGrafter"/>
</dbReference>
<dbReference type="InterPro" id="IPR050524">
    <property type="entry name" value="APC_YAT"/>
</dbReference>
<keyword evidence="2 5" id="KW-0812">Transmembrane</keyword>
<feature type="transmembrane region" description="Helical" evidence="5">
    <location>
        <begin position="358"/>
        <end position="376"/>
    </location>
</feature>
<feature type="transmembrane region" description="Helical" evidence="5">
    <location>
        <begin position="135"/>
        <end position="159"/>
    </location>
</feature>
<keyword evidence="4 5" id="KW-0472">Membrane</keyword>
<dbReference type="PIRSF" id="PIRSF006060">
    <property type="entry name" value="AA_transporter"/>
    <property type="match status" value="1"/>
</dbReference>
<keyword evidence="8" id="KW-1185">Reference proteome</keyword>
<dbReference type="STRING" id="1448316.A0A395GKI4"/>
<feature type="transmembrane region" description="Helical" evidence="5">
    <location>
        <begin position="103"/>
        <end position="123"/>
    </location>
</feature>
<dbReference type="Gene3D" id="1.20.1740.10">
    <property type="entry name" value="Amino acid/polyamine transporter I"/>
    <property type="match status" value="1"/>
</dbReference>